<evidence type="ECO:0000256" key="1">
    <source>
        <dbReference type="ARBA" id="ARBA00004141"/>
    </source>
</evidence>
<dbReference type="AlphaFoldDB" id="A0A2N6SWY4"/>
<comment type="caution">
    <text evidence="6">The sequence shown here is derived from an EMBL/GenBank/DDBJ whole genome shotgun (WGS) entry which is preliminary data.</text>
</comment>
<organism evidence="6 7">
    <name type="scientific">Corynebacterium xerosis</name>
    <dbReference type="NCBI Taxonomy" id="1725"/>
    <lineage>
        <taxon>Bacteria</taxon>
        <taxon>Bacillati</taxon>
        <taxon>Actinomycetota</taxon>
        <taxon>Actinomycetes</taxon>
        <taxon>Mycobacteriales</taxon>
        <taxon>Corynebacteriaceae</taxon>
        <taxon>Corynebacterium</taxon>
    </lineage>
</organism>
<dbReference type="PANTHER" id="PTHR31885:SF6">
    <property type="entry name" value="GH04784P"/>
    <property type="match status" value="1"/>
</dbReference>
<keyword evidence="3" id="KW-0812">Transmembrane</keyword>
<sequence>MGKKAVTIGGETVKQAALRRTFEGAGALISAVSRSTREPERAAYVGAAAVNVVSSALGAEKVRKASKTLLMPLLAASVVRRRHETRPAVTAGLLIGLAGGWLGDLVLMPRKNDLNKGAAAFAVNQIAYIKMLHDAGARPNRFRSLARYPLWAASTAGAAFTRPDLLPAAAGYGLLLTTTSMLGDDPVLESAGAAGPARPVGAAGELAECDPRYGIGHGGNLFLVSDALLMLRALVGEEGVVGKLLDAGVMDTYTAAQLLLVDGILELGRK</sequence>
<proteinExistence type="inferred from homology"/>
<reference evidence="6 7" key="1">
    <citation type="submission" date="2017-09" db="EMBL/GenBank/DDBJ databases">
        <title>Bacterial strain isolated from the female urinary microbiota.</title>
        <authorList>
            <person name="Thomas-White K."/>
            <person name="Kumar N."/>
            <person name="Forster S."/>
            <person name="Putonti C."/>
            <person name="Lawley T."/>
            <person name="Wolfe A.J."/>
        </authorList>
    </citation>
    <scope>NUCLEOTIDE SEQUENCE [LARGE SCALE GENOMIC DNA]</scope>
    <source>
        <strain evidence="6 7">UMB0908</strain>
    </source>
</reference>
<dbReference type="GO" id="GO:0016020">
    <property type="term" value="C:membrane"/>
    <property type="evidence" value="ECO:0007669"/>
    <property type="project" value="UniProtKB-SubCell"/>
</dbReference>
<dbReference type="PANTHER" id="PTHR31885">
    <property type="entry name" value="GH04784P"/>
    <property type="match status" value="1"/>
</dbReference>
<accession>A0A2N6SWY4</accession>
<keyword evidence="4" id="KW-1133">Transmembrane helix</keyword>
<gene>
    <name evidence="6" type="ORF">CJ204_10310</name>
</gene>
<evidence type="ECO:0000313" key="6">
    <source>
        <dbReference type="EMBL" id="PMC61582.1"/>
    </source>
</evidence>
<dbReference type="InterPro" id="IPR012506">
    <property type="entry name" value="TMEM86B-like"/>
</dbReference>
<evidence type="ECO:0000256" key="3">
    <source>
        <dbReference type="ARBA" id="ARBA00022692"/>
    </source>
</evidence>
<dbReference type="EMBL" id="PNHF01000025">
    <property type="protein sequence ID" value="PMC61582.1"/>
    <property type="molecule type" value="Genomic_DNA"/>
</dbReference>
<evidence type="ECO:0000256" key="5">
    <source>
        <dbReference type="ARBA" id="ARBA00023136"/>
    </source>
</evidence>
<dbReference type="RefSeq" id="WP_102214041.1">
    <property type="nucleotide sequence ID" value="NZ_PNHF01000025.1"/>
</dbReference>
<name>A0A2N6SWY4_9CORY</name>
<dbReference type="GO" id="GO:0016787">
    <property type="term" value="F:hydrolase activity"/>
    <property type="evidence" value="ECO:0007669"/>
    <property type="project" value="TreeGrafter"/>
</dbReference>
<protein>
    <submittedName>
        <fullName evidence="6">Lysoplasmalogenase</fullName>
    </submittedName>
</protein>
<evidence type="ECO:0000256" key="2">
    <source>
        <dbReference type="ARBA" id="ARBA00007375"/>
    </source>
</evidence>
<dbReference type="Proteomes" id="UP000235363">
    <property type="component" value="Unassembled WGS sequence"/>
</dbReference>
<comment type="similarity">
    <text evidence="2">Belongs to the TMEM86 family.</text>
</comment>
<evidence type="ECO:0000313" key="7">
    <source>
        <dbReference type="Proteomes" id="UP000235363"/>
    </source>
</evidence>
<comment type="subcellular location">
    <subcellularLocation>
        <location evidence="1">Membrane</location>
        <topology evidence="1">Multi-pass membrane protein</topology>
    </subcellularLocation>
</comment>
<evidence type="ECO:0000256" key="4">
    <source>
        <dbReference type="ARBA" id="ARBA00022989"/>
    </source>
</evidence>
<keyword evidence="5" id="KW-0472">Membrane</keyword>
<dbReference type="Pfam" id="PF07947">
    <property type="entry name" value="YhhN"/>
    <property type="match status" value="1"/>
</dbReference>